<gene>
    <name evidence="4" type="ORF">LHGZ1_0790</name>
</gene>
<evidence type="ECO:0000313" key="5">
    <source>
        <dbReference type="Proteomes" id="UP000197424"/>
    </source>
</evidence>
<dbReference type="Gene3D" id="1.10.12.10">
    <property type="entry name" value="Lyase 2-enoyl-coa Hydratase, Chain A, domain 2"/>
    <property type="match status" value="1"/>
</dbReference>
<dbReference type="InterPro" id="IPR029045">
    <property type="entry name" value="ClpP/crotonase-like_dom_sf"/>
</dbReference>
<evidence type="ECO:0000256" key="1">
    <source>
        <dbReference type="ARBA" id="ARBA00005254"/>
    </source>
</evidence>
<comment type="similarity">
    <text evidence="1 3">Belongs to the enoyl-CoA hydratase/isomerase family.</text>
</comment>
<dbReference type="EMBL" id="CP022115">
    <property type="protein sequence ID" value="ASJ23621.1"/>
    <property type="molecule type" value="Genomic_DNA"/>
</dbReference>
<dbReference type="SUPFAM" id="SSF52096">
    <property type="entry name" value="ClpP/crotonase"/>
    <property type="match status" value="1"/>
</dbReference>
<dbReference type="Proteomes" id="UP000197424">
    <property type="component" value="Chromosome"/>
</dbReference>
<dbReference type="InterPro" id="IPR001753">
    <property type="entry name" value="Enoyl-CoA_hydra/iso"/>
</dbReference>
<dbReference type="GO" id="GO:0016829">
    <property type="term" value="F:lyase activity"/>
    <property type="evidence" value="ECO:0007669"/>
    <property type="project" value="UniProtKB-KW"/>
</dbReference>
<evidence type="ECO:0000256" key="2">
    <source>
        <dbReference type="ARBA" id="ARBA00023239"/>
    </source>
</evidence>
<sequence length="260" mass="27005">MAEHLIVEHLGRSAILTLNAPPVNALDTGQLQALIRQIHALSSDPQTRALVLTGAGDSFFSAGADIEAFHAAQPQRAEALLNALNDTALALASFEGLTIAAINGYALGGGLALALACDVRIAERQAEVGMPEARLGLPLCGGASWRLPQAVGEGWARRLAQTGELVSAARALQIGLVDELTDAGLAKIVAVSVADQGHFSSPGAARANRQLLRGGLDAMQAAQSKEMAATLSCLGSIEQVEGVLAFFEKRAPSWRDDNDA</sequence>
<organism evidence="4 5">
    <name type="scientific">Laribacter hongkongensis</name>
    <dbReference type="NCBI Taxonomy" id="168471"/>
    <lineage>
        <taxon>Bacteria</taxon>
        <taxon>Pseudomonadati</taxon>
        <taxon>Pseudomonadota</taxon>
        <taxon>Betaproteobacteria</taxon>
        <taxon>Neisseriales</taxon>
        <taxon>Aquaspirillaceae</taxon>
        <taxon>Laribacter</taxon>
    </lineage>
</organism>
<dbReference type="OrthoDB" id="9807606at2"/>
<dbReference type="AlphaFoldDB" id="A0A248LGJ0"/>
<accession>A0A248LGJ0</accession>
<dbReference type="GO" id="GO:0006635">
    <property type="term" value="P:fatty acid beta-oxidation"/>
    <property type="evidence" value="ECO:0007669"/>
    <property type="project" value="TreeGrafter"/>
</dbReference>
<evidence type="ECO:0000313" key="4">
    <source>
        <dbReference type="EMBL" id="ASJ23621.1"/>
    </source>
</evidence>
<dbReference type="PROSITE" id="PS00166">
    <property type="entry name" value="ENOYL_COA_HYDRATASE"/>
    <property type="match status" value="1"/>
</dbReference>
<dbReference type="Pfam" id="PF00378">
    <property type="entry name" value="ECH_1"/>
    <property type="match status" value="1"/>
</dbReference>
<keyword evidence="2" id="KW-0456">Lyase</keyword>
<name>A0A248LGJ0_9NEIS</name>
<dbReference type="InterPro" id="IPR014748">
    <property type="entry name" value="Enoyl-CoA_hydra_C"/>
</dbReference>
<reference evidence="5" key="1">
    <citation type="submission" date="2017-06" db="EMBL/GenBank/DDBJ databases">
        <title>Whole genome sequence of Laribacter hongkongensis LHGZ1.</title>
        <authorList>
            <person name="Chen D."/>
            <person name="Wu H."/>
            <person name="Chen J."/>
        </authorList>
    </citation>
    <scope>NUCLEOTIDE SEQUENCE [LARGE SCALE GENOMIC DNA]</scope>
    <source>
        <strain evidence="5">LHGZ1</strain>
    </source>
</reference>
<protein>
    <submittedName>
        <fullName evidence="4">Enoyl-CoA hydratase</fullName>
    </submittedName>
</protein>
<dbReference type="PANTHER" id="PTHR11941">
    <property type="entry name" value="ENOYL-COA HYDRATASE-RELATED"/>
    <property type="match status" value="1"/>
</dbReference>
<dbReference type="InterPro" id="IPR018376">
    <property type="entry name" value="Enoyl-CoA_hyd/isom_CS"/>
</dbReference>
<evidence type="ECO:0000256" key="3">
    <source>
        <dbReference type="RuleBase" id="RU003707"/>
    </source>
</evidence>
<proteinExistence type="inferred from homology"/>
<dbReference type="PANTHER" id="PTHR11941:SF141">
    <property type="entry name" value="ENOYL-COA HYDRATASE_ISOMERASE-RELATED"/>
    <property type="match status" value="1"/>
</dbReference>
<dbReference type="CDD" id="cd06558">
    <property type="entry name" value="crotonase-like"/>
    <property type="match status" value="1"/>
</dbReference>
<dbReference type="Gene3D" id="3.90.226.10">
    <property type="entry name" value="2-enoyl-CoA Hydratase, Chain A, domain 1"/>
    <property type="match status" value="1"/>
</dbReference>
<dbReference type="RefSeq" id="WP_088860203.1">
    <property type="nucleotide sequence ID" value="NZ_CP022115.1"/>
</dbReference>